<dbReference type="InterPro" id="IPR050409">
    <property type="entry name" value="E3_ubiq-protein_ligase"/>
</dbReference>
<sequence length="3650" mass="407803">MKIDLSVLRVCGAEVPHRCQELISRIESSTNVKEFLDRLQEVHEWQPQFGKSEMCRWARVLNMCDDVLEKAVIRTSASSPLAVDDQPDLVEQVLVVMSFTALLFENTITRSVYSSADHLLALLDTGNMEVLVGVLHLFQVMSKRSRYLSQHVPDVQRKGIMSRISAIAKCWNGKMRSFKMEDCCKNEDVIDDSAVLPMSYKIKNTTKVLHKVQLEKSYVVELNEYINGIDNEDEKIALAARLRLVRAFLRSPRSRMLCVVARLIAVSTLVYSRNLLDEWNLGAIIQDSFIEDTTKLLIVEKSNDYIVDLIKTEALKTLTSVVSLDGSLKLNFVVDCLGANSYHGFMARMARICVSDLCSGRLGENGYTSVRFCTALFSLLYHLAGYDIGGGALLSCGLTGTLLSVVSCHSLPLKHITFVTRVVRVVDIMTSLDANSFNSCNGMSTIINRLVFEVEESLKEAGLEDAKANSKELCHQQRAALIKSLLNFIKRAIQDAQFAESVSHIMDGGLPIVIKQIVARCSFFGASLFHNAISVVANFIYQEPAYLTAIQNKGLTDAIMEAVFRRELPTSRDVLSSLPNVFSALCLNERGLNEFRAAEPFEHFFKVLLSTKYITAMKRRRNEMFTHLLFPAFLSANFNNYFLHVGYRQLKAETSLTLGTAIDDLIRHQPSLRTQFCVAVGKVLERLSILGAHERPELPRCVMSLSNWSTPAPQTSNSTYATISSRSASQDEEQNAAGNDSSEDEDDESPSAANNMDVSVSEHSSNSGDLGLCDSLRLPDGSYITPLGEHYMNLGKVLETVLTQNSTSDNAEAFIHCGAATKLTKLFFVRHIPLEISQSTFSQLVSNIMRSLYGQTQNDNLFIDLASTASSYVVALRNILEKYISANIPEEQVETVVAQLCALSSLCVVLTSISKIAINTGNPSSPLKLNVLNWWNLTKSGTELLKDLQLLQSRLVYESIVCSLSACSETCVSSTQTENDVNGENAMINGSVATEAVPASMLHTVQLKVGQWKRSKAYIIAANRCQHQISELIAVLSKIAASGSSRNRRMHDAVPSLLDSEHTLAIQLFSNHDLTLKLQPEENPPVLMLYMAQWITNFHVMLFDDSRLPSKIAYHIMLSAFYYSGCHKTYFKLLDKISNENWQNEYPKQAEQLHLAWLQLAERLVNSYAFRPSKFRIPEYSNLGKRFNVEKYSCLCQVEVSEKLRNFDKLLIQKKNTLNFYKSVMSVYKELLNSFILSVSSPAKLIKKSQEERRRPVEEFFLLCVVFSLLDDVDVSRVERLVEMGFDREEAIDALIEHNSVSEAAEYIIARHRTQDDSQNITESCDGAGNSLKETVSEETKDVENADNKVVNELDNVTSLDHGVFLVHACYEVAPAFIHLSEVNDVELAFLASDFLRVLIEGADKAWTDAVLVEYFLGDELLKLIEYEKSFPGNKENNILLSSRLHLACLLWEDVWSYYLTVCEKKQLPSAVISLLYIADSFALSNEKQIINRYLAPACLWIDIFDKMWRMRQGQSIYNEVISSITWKYWDPDDRNSPVPWITYPPVASQLLSLALRDGKKGLSLTNGTKLYYVNFTDMKQKNMESHTERQIFATIAFKKEHSEGDMSWCFEPSEDIKRWGKCLRTLIPTLVSLLGNSSVDSWSIQALLMLTARITRDTDNAHDFLKQGGLNVLLGLKGLSCQTDGLLISLIIRHCLDDEASIVQIFEKIVRSFIAGNHGTQSRWHHPRNRGSRDWFHALRIFAPLCARHPRLFVKVMEKVSRKQKDQINAVSNLSEPIAKTLPNNAPVKEVISTITKCLLDPSSCDNSKKAFLVRLLAELAKSYSTVAAVISEYVDPCGQSALVTLFDRHLRVVNIYSAADEELSAALRTLATVIASCNHSPKVQEALINDMISCLHLAFLSQDEDIVALKVNAIAELFRNIRDACSSDSRASGAQHPNPILKLFFKKKVCIELAKVPWHLNLSNDRGVGCLNVVLRTLEELTRSINGMVQSISAATNDSHRVEQNPPISVTPTTSSTNDTEPTVQSVVFDVSNADQAAEVRNPEVQNVFEESNMEEEAHVLAEVLDESDSDSDEDEAHDAADETEHNEIDMDAESDEDEEDHDEAIMEEEGRGSDDEDEEDDDGFGLVLGDRAHLRFEDGDAEDTFLNANVYIEGLEEFGNTLAAISGTRVLLRTEVEPSRNDWNLSSFPPPQHPLLQRSLNSPLDGPPQRSAGYRFMIGHRNVGPTGLMAPGLHRQGAVRRWGVLGQNPDRIARVSAGVSAFGSHYFDIVPSRQRLFNESAEVPPLPGNTEHRYATMPSSAERLFYETRLLDGHTYLTVFLVAAQYLTNIMDSREKVEKKPEVEDKSNVKGQMDSGKKAEEQPMNVSANQGATITQSSETNDGPERHETSCNLASTTEGDETPTASTSQLNENSQVVESNGSTSADVAVAASETGESAEPMDTSDPSGLFFDAQENVEDNSLTPMDANFGSGVENRNNISNASMSTASTTFDTTNEQGTTTASVIVNEQSATASTNPSNPSNDVTQLLGGAEVPEGIDPEFLAALPEDIRAEVIRDHARQQRAQRLVQQSAARESVEPSGAASGVQPLDQEFLNALPPELQEEILSQHERDLRLSAERSQPSTSQSGVTDSDANEAAALIESLPPGLRAQVLADADDTVLQVLPQNVAAEARRLRATLEQQQVMRFARMLGPSSFGHMIREAASLQSNVATLGSLAGVSTIPSKSTIQLLDRDAIVTLILLSFVEESRLATSRLQRLIKNICSQSATCDFVVWCFMALIEKLNNSTSSYEDLMGTATGWIHQIYSWSALGENERAIKFVRNAQNVAINPAVTIPTMRFILETLTSLAKSYPAHFVPFKLRGLESSSSEKLHSQPPSQFWTIAYSLLKMDSQRTTHRRSSLSMDQSNSLSIGLCGSSFEDSALGLLMLQFSKPAVKNNPILQDKLLHLLCTIFQTLPDETMKRLGIDDDIPLLRDQMQSVVIVLTEGDCSEDGLNDGRTLLMEAIRTFNTTTRKHIYELLVNAALSVGQKLYDQIAALKLQLENHVVQRSPQKTDNSSTTTLSQSSPSSSRTTTDRYDNTMVVIEGIANSIAVINSSGCQELQLPAVKMLTEKNALQNIFLKTLQSIVKIREVLRKYSKQSTKNSESAKKEETNGTVDESMSAVFAILNPLWDKISDCLSLLEFADSHAALALQPAAEAFFLVYSCDLSQIDPSKSVEHPDAAKLIQFAEKHKGILNQVLRQSNSSLSDSPFSILIKLPRLLDFDVKRKFFRKQIQKLDERSKIAFRGDDIPIRVRRSHLFSDSFRELFRLRSSEWRGRFYIIFEGEEGQDAGGLLREWFSVITREIFDPNYALFITAPGDRVTYMINKASYINPEHLDYFKFVGRIIAKAVYENKLLDCYFTRAFYKHILSVPVRTQDIESEDPSYYKSLEFLLNNPVETFGTELTFSVEVEEFGVCKMRELKENGANIQVTDLNKEEYVQLVCQMKMKGSIQQQLNAFLEGFYDVIPKHLISMFNEQELELLISGLPNIDVDDLYANAEYKTYTKTSPQIQWFWKALRSFDQADRAKFLQFVTGTSKVPLQGFSALEGMNGVQKFSIHMDSRSPDRLPTAHTCFNQLDLPQYESYEKLRHMLLLAVRECTEGFGFA</sequence>
<dbReference type="GO" id="GO:0005737">
    <property type="term" value="C:cytoplasm"/>
    <property type="evidence" value="ECO:0007669"/>
    <property type="project" value="TreeGrafter"/>
</dbReference>
<feature type="region of interest" description="Disordered" evidence="15">
    <location>
        <begin position="1998"/>
        <end position="2023"/>
    </location>
</feature>
<evidence type="ECO:0000256" key="2">
    <source>
        <dbReference type="ARBA" id="ARBA00004123"/>
    </source>
</evidence>
<dbReference type="Gene3D" id="3.30.2160.10">
    <property type="entry name" value="Hect, E3 ligase catalytic domain"/>
    <property type="match status" value="1"/>
</dbReference>
<evidence type="ECO:0000256" key="15">
    <source>
        <dbReference type="SAM" id="MobiDB-lite"/>
    </source>
</evidence>
<keyword evidence="11" id="KW-0234">DNA repair</keyword>
<evidence type="ECO:0000256" key="13">
    <source>
        <dbReference type="ARBA" id="ARBA00034494"/>
    </source>
</evidence>
<dbReference type="SUPFAM" id="SSF117839">
    <property type="entry name" value="WWE domain"/>
    <property type="match status" value="1"/>
</dbReference>
<dbReference type="InterPro" id="IPR016024">
    <property type="entry name" value="ARM-type_fold"/>
</dbReference>
<dbReference type="InterPro" id="IPR010309">
    <property type="entry name" value="E3_Ub_ligase_DUF908"/>
</dbReference>
<dbReference type="GO" id="GO:0006511">
    <property type="term" value="P:ubiquitin-dependent protein catabolic process"/>
    <property type="evidence" value="ECO:0007669"/>
    <property type="project" value="TreeGrafter"/>
</dbReference>
<feature type="region of interest" description="Disordered" evidence="15">
    <location>
        <begin position="2339"/>
        <end position="2451"/>
    </location>
</feature>
<feature type="compositionally biased region" description="Polar residues" evidence="15">
    <location>
        <begin position="2367"/>
        <end position="2384"/>
    </location>
</feature>
<dbReference type="FunFam" id="3.30.2160.10:FF:000001">
    <property type="entry name" value="E3 ubiquitin-protein ligase NEDD4-like"/>
    <property type="match status" value="1"/>
</dbReference>
<dbReference type="GO" id="GO:0006281">
    <property type="term" value="P:DNA repair"/>
    <property type="evidence" value="ECO:0007669"/>
    <property type="project" value="UniProtKB-KW"/>
</dbReference>
<dbReference type="GO" id="GO:0061630">
    <property type="term" value="F:ubiquitin protein ligase activity"/>
    <property type="evidence" value="ECO:0007669"/>
    <property type="project" value="UniProtKB-EC"/>
</dbReference>
<feature type="region of interest" description="Disordered" evidence="15">
    <location>
        <begin position="712"/>
        <end position="768"/>
    </location>
</feature>
<feature type="compositionally biased region" description="Low complexity" evidence="15">
    <location>
        <begin position="2008"/>
        <end position="2019"/>
    </location>
</feature>
<keyword evidence="7" id="KW-0808">Transferase</keyword>
<dbReference type="UniPathway" id="UPA00143"/>
<evidence type="ECO:0000259" key="16">
    <source>
        <dbReference type="PROSITE" id="PS50030"/>
    </source>
</evidence>
<evidence type="ECO:0000256" key="14">
    <source>
        <dbReference type="PROSITE-ProRule" id="PRU00104"/>
    </source>
</evidence>
<dbReference type="SUPFAM" id="SSF46934">
    <property type="entry name" value="UBA-like"/>
    <property type="match status" value="1"/>
</dbReference>
<dbReference type="InterPro" id="IPR009060">
    <property type="entry name" value="UBA-like_sf"/>
</dbReference>
<dbReference type="InterPro" id="IPR035983">
    <property type="entry name" value="Hect_E3_ubiquitin_ligase"/>
</dbReference>
<feature type="domain" description="WWE" evidence="18">
    <location>
        <begin position="1513"/>
        <end position="1594"/>
    </location>
</feature>
<feature type="domain" description="UBA" evidence="16">
    <location>
        <begin position="1272"/>
        <end position="1312"/>
    </location>
</feature>
<evidence type="ECO:0000256" key="10">
    <source>
        <dbReference type="ARBA" id="ARBA00022816"/>
    </source>
</evidence>
<evidence type="ECO:0000256" key="6">
    <source>
        <dbReference type="ARBA" id="ARBA00022553"/>
    </source>
</evidence>
<comment type="pathway">
    <text evidence="3">Protein modification; protein ubiquitination.</text>
</comment>
<evidence type="ECO:0000256" key="3">
    <source>
        <dbReference type="ARBA" id="ARBA00004906"/>
    </source>
</evidence>
<dbReference type="InterPro" id="IPR010314">
    <property type="entry name" value="E3_Ub_ligase_DUF913"/>
</dbReference>
<feature type="compositionally biased region" description="Acidic residues" evidence="15">
    <location>
        <begin position="2067"/>
        <end position="2079"/>
    </location>
</feature>
<dbReference type="STRING" id="451379.A0A0N5AR03"/>
<dbReference type="Gene3D" id="3.30.720.50">
    <property type="match status" value="1"/>
</dbReference>
<feature type="compositionally biased region" description="Basic and acidic residues" evidence="15">
    <location>
        <begin position="2339"/>
        <end position="2351"/>
    </location>
</feature>
<feature type="region of interest" description="Disordered" evidence="15">
    <location>
        <begin position="2067"/>
        <end position="2128"/>
    </location>
</feature>
<feature type="domain" description="HECT" evidence="17">
    <location>
        <begin position="3314"/>
        <end position="3650"/>
    </location>
</feature>
<dbReference type="InterPro" id="IPR037197">
    <property type="entry name" value="WWE_dom_sf"/>
</dbReference>
<feature type="compositionally biased region" description="Polar residues" evidence="15">
    <location>
        <begin position="751"/>
        <end position="768"/>
    </location>
</feature>
<keyword evidence="8" id="KW-0227">DNA damage</keyword>
<dbReference type="Gene3D" id="6.10.250.1630">
    <property type="match status" value="1"/>
</dbReference>
<evidence type="ECO:0000256" key="9">
    <source>
        <dbReference type="ARBA" id="ARBA00022786"/>
    </source>
</evidence>
<keyword evidence="10" id="KW-0509">mRNA transport</keyword>
<evidence type="ECO:0000313" key="20">
    <source>
        <dbReference type="WBParaSite" id="SMUV_0000713301-mRNA-1"/>
    </source>
</evidence>
<dbReference type="Pfam" id="PF14377">
    <property type="entry name" value="UBM"/>
    <property type="match status" value="3"/>
</dbReference>
<dbReference type="SMART" id="SM00165">
    <property type="entry name" value="UBA"/>
    <property type="match status" value="1"/>
</dbReference>
<dbReference type="Pfam" id="PF02825">
    <property type="entry name" value="WWE"/>
    <property type="match status" value="1"/>
</dbReference>
<evidence type="ECO:0000259" key="18">
    <source>
        <dbReference type="PROSITE" id="PS50918"/>
    </source>
</evidence>
<dbReference type="EC" id="2.3.2.26" evidence="4"/>
<feature type="region of interest" description="Disordered" evidence="15">
    <location>
        <begin position="3050"/>
        <end position="3078"/>
    </location>
</feature>
<dbReference type="PROSITE" id="PS50918">
    <property type="entry name" value="WWE"/>
    <property type="match status" value="1"/>
</dbReference>
<name>A0A0N5AR03_9BILA</name>
<dbReference type="InterPro" id="IPR004170">
    <property type="entry name" value="WWE_dom"/>
</dbReference>
<dbReference type="Gene3D" id="3.90.1750.10">
    <property type="entry name" value="Hect, E3 ligase catalytic domains"/>
    <property type="match status" value="1"/>
</dbReference>
<keyword evidence="19" id="KW-1185">Reference proteome</keyword>
<feature type="compositionally biased region" description="Low complexity" evidence="15">
    <location>
        <begin position="2567"/>
        <end position="2576"/>
    </location>
</feature>
<dbReference type="Pfam" id="PF00632">
    <property type="entry name" value="HECT"/>
    <property type="match status" value="1"/>
</dbReference>
<dbReference type="Proteomes" id="UP000046393">
    <property type="component" value="Unplaced"/>
</dbReference>
<dbReference type="PROSITE" id="PS50030">
    <property type="entry name" value="UBA"/>
    <property type="match status" value="1"/>
</dbReference>
<dbReference type="Gene3D" id="3.30.2410.10">
    <property type="entry name" value="Hect, E3 ligase catalytic domain"/>
    <property type="match status" value="1"/>
</dbReference>
<dbReference type="PANTHER" id="PTHR11254">
    <property type="entry name" value="HECT DOMAIN UBIQUITIN-PROTEIN LIGASE"/>
    <property type="match status" value="1"/>
</dbReference>
<keyword evidence="9 14" id="KW-0833">Ubl conjugation pathway</keyword>
<dbReference type="FunFam" id="3.90.1750.10:FF:000003">
    <property type="entry name" value="E3 ubiquitin-protein ligase UPL1"/>
    <property type="match status" value="1"/>
</dbReference>
<evidence type="ECO:0000256" key="1">
    <source>
        <dbReference type="ARBA" id="ARBA00000885"/>
    </source>
</evidence>
<evidence type="ECO:0000259" key="17">
    <source>
        <dbReference type="PROSITE" id="PS50237"/>
    </source>
</evidence>
<comment type="subcellular location">
    <subcellularLocation>
        <location evidence="2">Nucleus</location>
    </subcellularLocation>
</comment>
<feature type="compositionally biased region" description="Low complexity" evidence="15">
    <location>
        <begin position="3056"/>
        <end position="3074"/>
    </location>
</feature>
<evidence type="ECO:0000256" key="12">
    <source>
        <dbReference type="ARBA" id="ARBA00023242"/>
    </source>
</evidence>
<keyword evidence="12" id="KW-0539">Nucleus</keyword>
<dbReference type="Pfam" id="PF06025">
    <property type="entry name" value="DUF913"/>
    <property type="match status" value="1"/>
</dbReference>
<dbReference type="PROSITE" id="PS50237">
    <property type="entry name" value="HECT"/>
    <property type="match status" value="1"/>
</dbReference>
<feature type="compositionally biased region" description="Acidic residues" evidence="15">
    <location>
        <begin position="2117"/>
        <end position="2126"/>
    </location>
</feature>
<keyword evidence="5" id="KW-0813">Transport</keyword>
<dbReference type="FunFam" id="3.30.2410.10:FF:000004">
    <property type="entry name" value="E3 ubiquitin-protein ligase HUWE1, variant"/>
    <property type="match status" value="1"/>
</dbReference>
<feature type="active site" description="Glycyl thioester intermediate" evidence="14">
    <location>
        <position position="3617"/>
    </location>
</feature>
<keyword evidence="6" id="KW-0597">Phosphoprotein</keyword>
<comment type="catalytic activity">
    <reaction evidence="1">
        <text>S-ubiquitinyl-[E2 ubiquitin-conjugating enzyme]-L-cysteine + [acceptor protein]-L-lysine = [E2 ubiquitin-conjugating enzyme]-L-cysteine + N(6)-ubiquitinyl-[acceptor protein]-L-lysine.</text>
        <dbReference type="EC" id="2.3.2.26"/>
    </reaction>
</comment>
<comment type="similarity">
    <text evidence="13">Belongs to the UPL family. TOM1/PTR1 subfamily.</text>
</comment>
<accession>A0A0N5AR03</accession>
<dbReference type="Pfam" id="PF00627">
    <property type="entry name" value="UBA"/>
    <property type="match status" value="1"/>
</dbReference>
<dbReference type="GO" id="GO:0051028">
    <property type="term" value="P:mRNA transport"/>
    <property type="evidence" value="ECO:0007669"/>
    <property type="project" value="UniProtKB-KW"/>
</dbReference>
<reference evidence="20" key="1">
    <citation type="submission" date="2016-04" db="UniProtKB">
        <authorList>
            <consortium name="WormBaseParasite"/>
        </authorList>
    </citation>
    <scope>IDENTIFICATION</scope>
</reference>
<dbReference type="Gene3D" id="1.10.8.10">
    <property type="entry name" value="DNA helicase RuvA subunit, C-terminal domain"/>
    <property type="match status" value="1"/>
</dbReference>
<feature type="region of interest" description="Disordered" evidence="15">
    <location>
        <begin position="2186"/>
        <end position="2213"/>
    </location>
</feature>
<feature type="region of interest" description="Disordered" evidence="15">
    <location>
        <begin position="2567"/>
        <end position="2590"/>
    </location>
</feature>
<feature type="compositionally biased region" description="Polar residues" evidence="15">
    <location>
        <begin position="712"/>
        <end position="728"/>
    </location>
</feature>
<evidence type="ECO:0000256" key="5">
    <source>
        <dbReference type="ARBA" id="ARBA00022448"/>
    </source>
</evidence>
<dbReference type="CDD" id="cd00078">
    <property type="entry name" value="HECTc"/>
    <property type="match status" value="1"/>
</dbReference>
<proteinExistence type="inferred from homology"/>
<evidence type="ECO:0000256" key="11">
    <source>
        <dbReference type="ARBA" id="ARBA00023204"/>
    </source>
</evidence>
<dbReference type="SUPFAM" id="SSF48371">
    <property type="entry name" value="ARM repeat"/>
    <property type="match status" value="1"/>
</dbReference>
<dbReference type="SMART" id="SM00119">
    <property type="entry name" value="HECTc"/>
    <property type="match status" value="1"/>
</dbReference>
<evidence type="ECO:0000256" key="8">
    <source>
        <dbReference type="ARBA" id="ARBA00022763"/>
    </source>
</evidence>
<evidence type="ECO:0000256" key="4">
    <source>
        <dbReference type="ARBA" id="ARBA00012485"/>
    </source>
</evidence>
<dbReference type="GO" id="GO:0005634">
    <property type="term" value="C:nucleus"/>
    <property type="evidence" value="ECO:0007669"/>
    <property type="project" value="UniProtKB-SubCell"/>
</dbReference>
<dbReference type="InterPro" id="IPR015940">
    <property type="entry name" value="UBA"/>
</dbReference>
<dbReference type="InterPro" id="IPR000569">
    <property type="entry name" value="HECT_dom"/>
</dbReference>
<feature type="compositionally biased region" description="Polar residues" evidence="15">
    <location>
        <begin position="2393"/>
        <end position="2428"/>
    </location>
</feature>
<dbReference type="InterPro" id="IPR025527">
    <property type="entry name" value="HUWE1/Rev1_UBM"/>
</dbReference>
<organism evidence="19 20">
    <name type="scientific">Syphacia muris</name>
    <dbReference type="NCBI Taxonomy" id="451379"/>
    <lineage>
        <taxon>Eukaryota</taxon>
        <taxon>Metazoa</taxon>
        <taxon>Ecdysozoa</taxon>
        <taxon>Nematoda</taxon>
        <taxon>Chromadorea</taxon>
        <taxon>Rhabditida</taxon>
        <taxon>Spirurina</taxon>
        <taxon>Oxyuridomorpha</taxon>
        <taxon>Oxyuroidea</taxon>
        <taxon>Oxyuridae</taxon>
        <taxon>Syphacia</taxon>
    </lineage>
</organism>
<dbReference type="GO" id="GO:0000209">
    <property type="term" value="P:protein polyubiquitination"/>
    <property type="evidence" value="ECO:0007669"/>
    <property type="project" value="TreeGrafter"/>
</dbReference>
<feature type="compositionally biased region" description="Acidic residues" evidence="15">
    <location>
        <begin position="2092"/>
        <end position="2110"/>
    </location>
</feature>
<protein>
    <recommendedName>
        <fullName evidence="4">HECT-type E3 ubiquitin transferase</fullName>
        <ecNumber evidence="4">2.3.2.26</ecNumber>
    </recommendedName>
</protein>
<evidence type="ECO:0000313" key="19">
    <source>
        <dbReference type="Proteomes" id="UP000046393"/>
    </source>
</evidence>
<dbReference type="PANTHER" id="PTHR11254:SF67">
    <property type="entry name" value="E3 UBIQUITIN-PROTEIN LIGASE HUWE1"/>
    <property type="match status" value="1"/>
</dbReference>
<evidence type="ECO:0000256" key="7">
    <source>
        <dbReference type="ARBA" id="ARBA00022679"/>
    </source>
</evidence>
<feature type="compositionally biased region" description="Basic and acidic residues" evidence="15">
    <location>
        <begin position="2080"/>
        <end position="2091"/>
    </location>
</feature>
<dbReference type="SUPFAM" id="SSF56204">
    <property type="entry name" value="Hect, E3 ligase catalytic domain"/>
    <property type="match status" value="1"/>
</dbReference>
<dbReference type="Pfam" id="PF06012">
    <property type="entry name" value="DUF908"/>
    <property type="match status" value="1"/>
</dbReference>
<dbReference type="WBParaSite" id="SMUV_0000713301-mRNA-1">
    <property type="protein sequence ID" value="SMUV_0000713301-mRNA-1"/>
    <property type="gene ID" value="SMUV_0000713301"/>
</dbReference>